<dbReference type="GO" id="GO:0003676">
    <property type="term" value="F:nucleic acid binding"/>
    <property type="evidence" value="ECO:0007669"/>
    <property type="project" value="InterPro"/>
</dbReference>
<dbReference type="InterPro" id="IPR002312">
    <property type="entry name" value="Asp/Asn-tRNA-synth_IIb"/>
</dbReference>
<feature type="domain" description="Aminoacyl-transfer RNA synthetases class-II family profile" evidence="9">
    <location>
        <begin position="185"/>
        <end position="511"/>
    </location>
</feature>
<dbReference type="InterPro" id="IPR004522">
    <property type="entry name" value="Asn-tRNA-ligase"/>
</dbReference>
<dbReference type="NCBIfam" id="NF003037">
    <property type="entry name" value="PRK03932.1"/>
    <property type="match status" value="1"/>
</dbReference>
<dbReference type="GO" id="GO:0005739">
    <property type="term" value="C:mitochondrion"/>
    <property type="evidence" value="ECO:0007669"/>
    <property type="project" value="TreeGrafter"/>
</dbReference>
<dbReference type="Pfam" id="PF01336">
    <property type="entry name" value="tRNA_anti-codon"/>
    <property type="match status" value="1"/>
</dbReference>
<feature type="region of interest" description="Disordered" evidence="8">
    <location>
        <begin position="209"/>
        <end position="239"/>
    </location>
</feature>
<evidence type="ECO:0000256" key="7">
    <source>
        <dbReference type="ARBA" id="ARBA00023146"/>
    </source>
</evidence>
<gene>
    <name evidence="10" type="ORF">RDB_LOCUS92730</name>
</gene>
<dbReference type="GO" id="GO:0004816">
    <property type="term" value="F:asparagine-tRNA ligase activity"/>
    <property type="evidence" value="ECO:0007669"/>
    <property type="project" value="UniProtKB-EC"/>
</dbReference>
<name>A0A8H3C9Z3_9AGAM</name>
<evidence type="ECO:0000256" key="5">
    <source>
        <dbReference type="ARBA" id="ARBA00022840"/>
    </source>
</evidence>
<dbReference type="GO" id="GO:0005524">
    <property type="term" value="F:ATP binding"/>
    <property type="evidence" value="ECO:0007669"/>
    <property type="project" value="UniProtKB-KW"/>
</dbReference>
<evidence type="ECO:0000313" key="11">
    <source>
        <dbReference type="Proteomes" id="UP000663861"/>
    </source>
</evidence>
<dbReference type="PANTHER" id="PTHR22594">
    <property type="entry name" value="ASPARTYL/LYSYL-TRNA SYNTHETASE"/>
    <property type="match status" value="1"/>
</dbReference>
<dbReference type="GO" id="GO:0006421">
    <property type="term" value="P:asparaginyl-tRNA aminoacylation"/>
    <property type="evidence" value="ECO:0007669"/>
    <property type="project" value="InterPro"/>
</dbReference>
<evidence type="ECO:0000256" key="8">
    <source>
        <dbReference type="SAM" id="MobiDB-lite"/>
    </source>
</evidence>
<evidence type="ECO:0000259" key="9">
    <source>
        <dbReference type="PROSITE" id="PS50862"/>
    </source>
</evidence>
<keyword evidence="3" id="KW-0436">Ligase</keyword>
<dbReference type="Gene3D" id="2.40.50.140">
    <property type="entry name" value="Nucleic acid-binding proteins"/>
    <property type="match status" value="1"/>
</dbReference>
<dbReference type="CDD" id="cd04318">
    <property type="entry name" value="EcAsnRS_like_N"/>
    <property type="match status" value="1"/>
</dbReference>
<dbReference type="Gene3D" id="3.30.930.10">
    <property type="entry name" value="Bira Bifunctional Protein, Domain 2"/>
    <property type="match status" value="1"/>
</dbReference>
<keyword evidence="7" id="KW-0030">Aminoacyl-tRNA synthetase</keyword>
<comment type="caution">
    <text evidence="10">The sequence shown here is derived from an EMBL/GenBank/DDBJ whole genome shotgun (WGS) entry which is preliminary data.</text>
</comment>
<dbReference type="InterPro" id="IPR004364">
    <property type="entry name" value="Aa-tRNA-synt_II"/>
</dbReference>
<dbReference type="NCBIfam" id="TIGR00457">
    <property type="entry name" value="asnS"/>
    <property type="match status" value="1"/>
</dbReference>
<keyword evidence="5" id="KW-0067">ATP-binding</keyword>
<dbReference type="InterPro" id="IPR045864">
    <property type="entry name" value="aa-tRNA-synth_II/BPL/LPL"/>
</dbReference>
<sequence length="519" mass="57985">MDSHRHVSRAVDHFNYNPIEMLSCRGHRFLASGAVRSYSRPATYVLPHTIKQLLASSPEDEITTTLTGFVRSIRKQKHVAFADISDGSTPFPLQAVIESEKFDPDLIQRVTSGSSLKLTGKLVKSSGEGQEWDFNVGELEVLGACDPAAYPIQKKTHTHEHLRANAHLRPRTDETSAMLRTRALISRSICDYFDSEQFIQVHPPIITSNDTEGAGETFRVTPASDPPELELNEPDGNTPGTKPEFFGVPAHLSVSAQLHLEALSHSLSRVYTLSPSFRAERSQTNRHLAEFWMLEAELQLSTPSLGPVLDVVEGCLRSIFATYTRSTDAMVRFPEAKAARHALESEWKRMSYTHAIEELNRAHDEGVFIKPTGKGKGKDIIPRPVWGQGLRSEHERYLARDTPVFVTDYPAEIKPFYMRLNEETSTPPTVACFDLLLPGIGELVGGSVREERLDHLDAALEQRGMDIDEFAWYRDLRIHGGGPHGGFGLGFERLVSFVTGLENVRECIAFPRAFGRMKV</sequence>
<evidence type="ECO:0000256" key="2">
    <source>
        <dbReference type="ARBA" id="ARBA00012816"/>
    </source>
</evidence>
<evidence type="ECO:0000313" key="10">
    <source>
        <dbReference type="EMBL" id="CAE6477401.1"/>
    </source>
</evidence>
<reference evidence="10" key="1">
    <citation type="submission" date="2021-01" db="EMBL/GenBank/DDBJ databases">
        <authorList>
            <person name="Kaushik A."/>
        </authorList>
    </citation>
    <scope>NUCLEOTIDE SEQUENCE</scope>
    <source>
        <strain evidence="10">AG4-RS23</strain>
    </source>
</reference>
<dbReference type="Proteomes" id="UP000663861">
    <property type="component" value="Unassembled WGS sequence"/>
</dbReference>
<evidence type="ECO:0000256" key="4">
    <source>
        <dbReference type="ARBA" id="ARBA00022741"/>
    </source>
</evidence>
<protein>
    <recommendedName>
        <fullName evidence="2">asparagine--tRNA ligase</fullName>
        <ecNumber evidence="2">6.1.1.22</ecNumber>
    </recommendedName>
</protein>
<dbReference type="InterPro" id="IPR004365">
    <property type="entry name" value="NA-bd_OB_tRNA"/>
</dbReference>
<proteinExistence type="inferred from homology"/>
<keyword evidence="6" id="KW-0648">Protein biosynthesis</keyword>
<dbReference type="InterPro" id="IPR012340">
    <property type="entry name" value="NA-bd_OB-fold"/>
</dbReference>
<dbReference type="EC" id="6.1.1.22" evidence="2"/>
<dbReference type="Pfam" id="PF00152">
    <property type="entry name" value="tRNA-synt_2"/>
    <property type="match status" value="1"/>
</dbReference>
<evidence type="ECO:0000256" key="1">
    <source>
        <dbReference type="ARBA" id="ARBA00008226"/>
    </source>
</evidence>
<dbReference type="PROSITE" id="PS50862">
    <property type="entry name" value="AA_TRNA_LIGASE_II"/>
    <property type="match status" value="1"/>
</dbReference>
<comment type="similarity">
    <text evidence="1">Belongs to the class-II aminoacyl-tRNA synthetase family.</text>
</comment>
<dbReference type="SUPFAM" id="SSF50249">
    <property type="entry name" value="Nucleic acid-binding proteins"/>
    <property type="match status" value="1"/>
</dbReference>
<organism evidence="10 11">
    <name type="scientific">Rhizoctonia solani</name>
    <dbReference type="NCBI Taxonomy" id="456999"/>
    <lineage>
        <taxon>Eukaryota</taxon>
        <taxon>Fungi</taxon>
        <taxon>Dikarya</taxon>
        <taxon>Basidiomycota</taxon>
        <taxon>Agaricomycotina</taxon>
        <taxon>Agaricomycetes</taxon>
        <taxon>Cantharellales</taxon>
        <taxon>Ceratobasidiaceae</taxon>
        <taxon>Rhizoctonia</taxon>
    </lineage>
</organism>
<evidence type="ECO:0000256" key="6">
    <source>
        <dbReference type="ARBA" id="ARBA00022917"/>
    </source>
</evidence>
<dbReference type="PANTHER" id="PTHR22594:SF34">
    <property type="entry name" value="ASPARAGINE--TRNA LIGASE, MITOCHONDRIAL-RELATED"/>
    <property type="match status" value="1"/>
</dbReference>
<dbReference type="InterPro" id="IPR006195">
    <property type="entry name" value="aa-tRNA-synth_II"/>
</dbReference>
<dbReference type="EMBL" id="CAJMWY010001877">
    <property type="protein sequence ID" value="CAE6477401.1"/>
    <property type="molecule type" value="Genomic_DNA"/>
</dbReference>
<dbReference type="AlphaFoldDB" id="A0A8H3C9Z3"/>
<dbReference type="PRINTS" id="PR01042">
    <property type="entry name" value="TRNASYNTHASP"/>
</dbReference>
<accession>A0A8H3C9Z3</accession>
<keyword evidence="4" id="KW-0547">Nucleotide-binding</keyword>
<evidence type="ECO:0000256" key="3">
    <source>
        <dbReference type="ARBA" id="ARBA00022598"/>
    </source>
</evidence>
<dbReference type="SUPFAM" id="SSF55681">
    <property type="entry name" value="Class II aaRS and biotin synthetases"/>
    <property type="match status" value="1"/>
</dbReference>